<dbReference type="EMBL" id="JACEFO010002174">
    <property type="protein sequence ID" value="KAF8676210.1"/>
    <property type="molecule type" value="Genomic_DNA"/>
</dbReference>
<organism evidence="2 3">
    <name type="scientific">Digitaria exilis</name>
    <dbReference type="NCBI Taxonomy" id="1010633"/>
    <lineage>
        <taxon>Eukaryota</taxon>
        <taxon>Viridiplantae</taxon>
        <taxon>Streptophyta</taxon>
        <taxon>Embryophyta</taxon>
        <taxon>Tracheophyta</taxon>
        <taxon>Spermatophyta</taxon>
        <taxon>Magnoliopsida</taxon>
        <taxon>Liliopsida</taxon>
        <taxon>Poales</taxon>
        <taxon>Poaceae</taxon>
        <taxon>PACMAD clade</taxon>
        <taxon>Panicoideae</taxon>
        <taxon>Panicodae</taxon>
        <taxon>Paniceae</taxon>
        <taxon>Anthephorinae</taxon>
        <taxon>Digitaria</taxon>
    </lineage>
</organism>
<proteinExistence type="predicted"/>
<evidence type="ECO:0000256" key="1">
    <source>
        <dbReference type="SAM" id="MobiDB-lite"/>
    </source>
</evidence>
<feature type="compositionally biased region" description="Basic and acidic residues" evidence="1">
    <location>
        <begin position="193"/>
        <end position="205"/>
    </location>
</feature>
<reference evidence="2" key="1">
    <citation type="submission" date="2020-07" db="EMBL/GenBank/DDBJ databases">
        <title>Genome sequence and genetic diversity analysis of an under-domesticated orphan crop, white fonio (Digitaria exilis).</title>
        <authorList>
            <person name="Bennetzen J.L."/>
            <person name="Chen S."/>
            <person name="Ma X."/>
            <person name="Wang X."/>
            <person name="Yssel A.E.J."/>
            <person name="Chaluvadi S.R."/>
            <person name="Johnson M."/>
            <person name="Gangashetty P."/>
            <person name="Hamidou F."/>
            <person name="Sanogo M.D."/>
            <person name="Zwaenepoel A."/>
            <person name="Wallace J."/>
            <person name="Van De Peer Y."/>
            <person name="Van Deynze A."/>
        </authorList>
    </citation>
    <scope>NUCLEOTIDE SEQUENCE</scope>
    <source>
        <tissue evidence="2">Leaves</tissue>
    </source>
</reference>
<feature type="region of interest" description="Disordered" evidence="1">
    <location>
        <begin position="190"/>
        <end position="236"/>
    </location>
</feature>
<comment type="caution">
    <text evidence="2">The sequence shown here is derived from an EMBL/GenBank/DDBJ whole genome shotgun (WGS) entry which is preliminary data.</text>
</comment>
<feature type="compositionally biased region" description="Basic and acidic residues" evidence="1">
    <location>
        <begin position="326"/>
        <end position="335"/>
    </location>
</feature>
<keyword evidence="3" id="KW-1185">Reference proteome</keyword>
<sequence length="347" mass="36779">MRSIGTELCCQFIITQDDAADTHSSSWHSQDAGHLAWLAARHLDLAADLALVLLLLLLAEHIDPAFLAVPVGECRGGARQRLDPLCCVLHRHLFLLPVGLRVPECDVQRALGGHPPGLLVVVANGECHERVLQELRRGPSIRRVSGEAAGQEVLALLGHPGGHLRHGVRVSDPVERGEDVAAVHVAPRRAPRGHLDDRAPERPDVGGRALLLPARHLGRHERRRASDRSPRGADCPPRAAEVGELGAAVGADHDVPGLDVAVHDGGRPVEVGEAAEDVRRVGPDGALAEGAAIPGDLVGEGPAGGVLEEEVVRAVRGLGAAGAAHDVGRGQRRQEPLLPSQRRRRGR</sequence>
<dbReference type="AlphaFoldDB" id="A0A835AZW8"/>
<dbReference type="Proteomes" id="UP000636709">
    <property type="component" value="Unassembled WGS sequence"/>
</dbReference>
<protein>
    <submittedName>
        <fullName evidence="2">Uncharacterized protein</fullName>
    </submittedName>
</protein>
<evidence type="ECO:0000313" key="2">
    <source>
        <dbReference type="EMBL" id="KAF8676210.1"/>
    </source>
</evidence>
<gene>
    <name evidence="2" type="ORF">HU200_047081</name>
</gene>
<evidence type="ECO:0000313" key="3">
    <source>
        <dbReference type="Proteomes" id="UP000636709"/>
    </source>
</evidence>
<accession>A0A835AZW8</accession>
<feature type="region of interest" description="Disordered" evidence="1">
    <location>
        <begin position="321"/>
        <end position="347"/>
    </location>
</feature>
<name>A0A835AZW8_9POAL</name>